<gene>
    <name evidence="1" type="ORF">CALVIDRAFT_459139</name>
</gene>
<organism evidence="1 2">
    <name type="scientific">Calocera viscosa (strain TUFC12733)</name>
    <dbReference type="NCBI Taxonomy" id="1330018"/>
    <lineage>
        <taxon>Eukaryota</taxon>
        <taxon>Fungi</taxon>
        <taxon>Dikarya</taxon>
        <taxon>Basidiomycota</taxon>
        <taxon>Agaricomycotina</taxon>
        <taxon>Dacrymycetes</taxon>
        <taxon>Dacrymycetales</taxon>
        <taxon>Dacrymycetaceae</taxon>
        <taxon>Calocera</taxon>
    </lineage>
</organism>
<dbReference type="STRING" id="1330018.A0A167GTD6"/>
<dbReference type="Proteomes" id="UP000076738">
    <property type="component" value="Unassembled WGS sequence"/>
</dbReference>
<name>A0A167GTD6_CALVF</name>
<evidence type="ECO:0000313" key="2">
    <source>
        <dbReference type="Proteomes" id="UP000076738"/>
    </source>
</evidence>
<evidence type="ECO:0008006" key="3">
    <source>
        <dbReference type="Google" id="ProtNLM"/>
    </source>
</evidence>
<accession>A0A167GTD6</accession>
<keyword evidence="2" id="KW-1185">Reference proteome</keyword>
<reference evidence="1 2" key="1">
    <citation type="journal article" date="2016" name="Mol. Biol. Evol.">
        <title>Comparative Genomics of Early-Diverging Mushroom-Forming Fungi Provides Insights into the Origins of Lignocellulose Decay Capabilities.</title>
        <authorList>
            <person name="Nagy L.G."/>
            <person name="Riley R."/>
            <person name="Tritt A."/>
            <person name="Adam C."/>
            <person name="Daum C."/>
            <person name="Floudas D."/>
            <person name="Sun H."/>
            <person name="Yadav J.S."/>
            <person name="Pangilinan J."/>
            <person name="Larsson K.H."/>
            <person name="Matsuura K."/>
            <person name="Barry K."/>
            <person name="Labutti K."/>
            <person name="Kuo R."/>
            <person name="Ohm R.A."/>
            <person name="Bhattacharya S.S."/>
            <person name="Shirouzu T."/>
            <person name="Yoshinaga Y."/>
            <person name="Martin F.M."/>
            <person name="Grigoriev I.V."/>
            <person name="Hibbett D.S."/>
        </authorList>
    </citation>
    <scope>NUCLEOTIDE SEQUENCE [LARGE SCALE GENOMIC DNA]</scope>
    <source>
        <strain evidence="1 2">TUFC12733</strain>
    </source>
</reference>
<sequence>GLRLGFPASFNVLILRCVAERAMAQGATAYITRIDLQTAFPSVGHPQLWLKLYHVGVSGPLFD</sequence>
<dbReference type="EMBL" id="KV417332">
    <property type="protein sequence ID" value="KZO90887.1"/>
    <property type="molecule type" value="Genomic_DNA"/>
</dbReference>
<protein>
    <recommendedName>
        <fullName evidence="3">Reverse transcriptase domain-containing protein</fullName>
    </recommendedName>
</protein>
<dbReference type="OrthoDB" id="3049395at2759"/>
<proteinExistence type="predicted"/>
<feature type="non-terminal residue" evidence="1">
    <location>
        <position position="63"/>
    </location>
</feature>
<evidence type="ECO:0000313" key="1">
    <source>
        <dbReference type="EMBL" id="KZO90887.1"/>
    </source>
</evidence>
<dbReference type="AlphaFoldDB" id="A0A167GTD6"/>
<feature type="non-terminal residue" evidence="1">
    <location>
        <position position="1"/>
    </location>
</feature>